<organism evidence="2 3">
    <name type="scientific">Natrarchaeobius chitinivorans</name>
    <dbReference type="NCBI Taxonomy" id="1679083"/>
    <lineage>
        <taxon>Archaea</taxon>
        <taxon>Methanobacteriati</taxon>
        <taxon>Methanobacteriota</taxon>
        <taxon>Stenosarchaea group</taxon>
        <taxon>Halobacteria</taxon>
        <taxon>Halobacteriales</taxon>
        <taxon>Natrialbaceae</taxon>
        <taxon>Natrarchaeobius</taxon>
    </lineage>
</organism>
<feature type="transmembrane region" description="Helical" evidence="1">
    <location>
        <begin position="20"/>
        <end position="40"/>
    </location>
</feature>
<keyword evidence="1" id="KW-1133">Transmembrane helix</keyword>
<keyword evidence="3" id="KW-1185">Reference proteome</keyword>
<feature type="transmembrane region" description="Helical" evidence="1">
    <location>
        <begin position="172"/>
        <end position="190"/>
    </location>
</feature>
<keyword evidence="1" id="KW-0472">Membrane</keyword>
<dbReference type="EMBL" id="REGA01000012">
    <property type="protein sequence ID" value="RQG93786.1"/>
    <property type="molecule type" value="Genomic_DNA"/>
</dbReference>
<protein>
    <recommendedName>
        <fullName evidence="4">DUF308 domain-containing protein</fullName>
    </recommendedName>
</protein>
<evidence type="ECO:0000313" key="2">
    <source>
        <dbReference type="EMBL" id="RQG93786.1"/>
    </source>
</evidence>
<feature type="transmembrane region" description="Helical" evidence="1">
    <location>
        <begin position="78"/>
        <end position="102"/>
    </location>
</feature>
<dbReference type="RefSeq" id="WP_124196189.1">
    <property type="nucleotide sequence ID" value="NZ_REGA01000012.1"/>
</dbReference>
<evidence type="ECO:0000313" key="3">
    <source>
        <dbReference type="Proteomes" id="UP000282323"/>
    </source>
</evidence>
<feature type="transmembrane region" description="Helical" evidence="1">
    <location>
        <begin position="114"/>
        <end position="136"/>
    </location>
</feature>
<name>A0A3N6MIA8_NATCH</name>
<sequence length="207" mass="21763">MSTRIVTKPQWETFEQSSALAFLLGGVLFTLVVVSLIALGETVPEIGLELALVAVFVLVAVGMGGLRPKLQHRAARLTDVGTLGAAIAIVGALLALVMLAVVSVTGWNPGILELVIWMGTLAALALGFLAFGAAIWKTEAVKRITGGLLVAGGVFLLVYIANTILWELEVVALVMMVLWGLVLLGVGTALRTEPRPRLAERLEDGTA</sequence>
<dbReference type="AlphaFoldDB" id="A0A3N6MIA8"/>
<feature type="transmembrane region" description="Helical" evidence="1">
    <location>
        <begin position="148"/>
        <end position="166"/>
    </location>
</feature>
<reference evidence="2 3" key="1">
    <citation type="submission" date="2018-10" db="EMBL/GenBank/DDBJ databases">
        <title>Natrarchaeobius chitinivorans gen. nov., sp. nov., and Natrarchaeobius haloalkaliphilus sp. nov., alkaliphilic, chitin-utilizing haloarchaea from hypersaline alkaline lakes.</title>
        <authorList>
            <person name="Sorokin D.Y."/>
            <person name="Elcheninov A.G."/>
            <person name="Kostrikina N.A."/>
            <person name="Bale N.J."/>
            <person name="Sinninghe Damste J.S."/>
            <person name="Khijniak T.V."/>
            <person name="Kublanov I.V."/>
            <person name="Toshchakov S.V."/>
        </authorList>
    </citation>
    <scope>NUCLEOTIDE SEQUENCE [LARGE SCALE GENOMIC DNA]</scope>
    <source>
        <strain evidence="2 3">AArcht4T</strain>
    </source>
</reference>
<dbReference type="Proteomes" id="UP000282323">
    <property type="component" value="Unassembled WGS sequence"/>
</dbReference>
<accession>A0A3N6MIA8</accession>
<gene>
    <name evidence="2" type="ORF">EA473_13760</name>
</gene>
<evidence type="ECO:0008006" key="4">
    <source>
        <dbReference type="Google" id="ProtNLM"/>
    </source>
</evidence>
<feature type="transmembrane region" description="Helical" evidence="1">
    <location>
        <begin position="46"/>
        <end position="66"/>
    </location>
</feature>
<proteinExistence type="predicted"/>
<comment type="caution">
    <text evidence="2">The sequence shown here is derived from an EMBL/GenBank/DDBJ whole genome shotgun (WGS) entry which is preliminary data.</text>
</comment>
<evidence type="ECO:0000256" key="1">
    <source>
        <dbReference type="SAM" id="Phobius"/>
    </source>
</evidence>
<keyword evidence="1" id="KW-0812">Transmembrane</keyword>